<reference evidence="3 4" key="1">
    <citation type="submission" date="2023-05" db="EMBL/GenBank/DDBJ databases">
        <title>[ruminococcus] sp. nov., isolated from a pig farm feces dump.</title>
        <authorList>
            <person name="Chang Y.-H."/>
        </authorList>
    </citation>
    <scope>NUCLEOTIDE SEQUENCE [LARGE SCALE GENOMIC DNA]</scope>
    <source>
        <strain evidence="3 4">YH-rum2234</strain>
    </source>
</reference>
<keyword evidence="4" id="KW-1185">Reference proteome</keyword>
<sequence>MKKRVLAVVMAAMLAMGALAGCGSKDTKETAKSETKAAETKAETTAAETKKEETTAAAADGETVKIGVIQLAEHPALDASYQGFVDALKEAGYEEGKNLELNFNNAQGDTSNCETIATKLVNNQSDLILAIATPAAQAAAGKTTDIPILATAVTDFVAAGLADSDEAPGSNVSGSSDMNPIAEQFDLLTELLPDAKKVGIMYCSSEDNSIVQADIAKEVCKEKGLEYEEFTVSDSSMVQSVAESMIGKVDAVYIPTDNLLAEAMSTVSMVTNPNGLPCIVGEEGMVVNGGLATYGLEYYALGKLAGQMAVEVLNGADVSKMPVQHISAEDCALSVNSEAAKELGVSLDAVMDRAKDVAQ</sequence>
<organism evidence="3 4">
    <name type="scientific">Fusibacillus kribbianus</name>
    <dbReference type="NCBI Taxonomy" id="3044208"/>
    <lineage>
        <taxon>Bacteria</taxon>
        <taxon>Bacillati</taxon>
        <taxon>Bacillota</taxon>
        <taxon>Clostridia</taxon>
        <taxon>Lachnospirales</taxon>
        <taxon>Lachnospiraceae</taxon>
        <taxon>Fusibacillus</taxon>
    </lineage>
</organism>
<dbReference type="Gene3D" id="3.40.50.2300">
    <property type="match status" value="2"/>
</dbReference>
<dbReference type="Pfam" id="PF04392">
    <property type="entry name" value="ABC_sub_bind"/>
    <property type="match status" value="1"/>
</dbReference>
<gene>
    <name evidence="3" type="ORF">QJ036_10495</name>
</gene>
<evidence type="ECO:0000313" key="3">
    <source>
        <dbReference type="EMBL" id="MDI9242895.1"/>
    </source>
</evidence>
<dbReference type="Proteomes" id="UP001300383">
    <property type="component" value="Unassembled WGS sequence"/>
</dbReference>
<feature type="signal peptide" evidence="2">
    <location>
        <begin position="1"/>
        <end position="20"/>
    </location>
</feature>
<dbReference type="InterPro" id="IPR028082">
    <property type="entry name" value="Peripla_BP_I"/>
</dbReference>
<proteinExistence type="predicted"/>
<keyword evidence="2" id="KW-0732">Signal</keyword>
<feature type="compositionally biased region" description="Basic and acidic residues" evidence="1">
    <location>
        <begin position="25"/>
        <end position="54"/>
    </location>
</feature>
<evidence type="ECO:0000256" key="2">
    <source>
        <dbReference type="SAM" id="SignalP"/>
    </source>
</evidence>
<name>A0AAP4BBZ3_9FIRM</name>
<dbReference type="SUPFAM" id="SSF53822">
    <property type="entry name" value="Periplasmic binding protein-like I"/>
    <property type="match status" value="1"/>
</dbReference>
<dbReference type="RefSeq" id="WP_283231335.1">
    <property type="nucleotide sequence ID" value="NZ_JASGBQ010000020.1"/>
</dbReference>
<dbReference type="AlphaFoldDB" id="A0AAP4BBZ3"/>
<protein>
    <submittedName>
        <fullName evidence="3">ABC transporter substrate-binding protein</fullName>
    </submittedName>
</protein>
<dbReference type="EMBL" id="JASGBQ010000020">
    <property type="protein sequence ID" value="MDI9242895.1"/>
    <property type="molecule type" value="Genomic_DNA"/>
</dbReference>
<evidence type="ECO:0000313" key="4">
    <source>
        <dbReference type="Proteomes" id="UP001300383"/>
    </source>
</evidence>
<dbReference type="CDD" id="cd06325">
    <property type="entry name" value="PBP1_ABC_unchar_transporter"/>
    <property type="match status" value="1"/>
</dbReference>
<dbReference type="PROSITE" id="PS51257">
    <property type="entry name" value="PROKAR_LIPOPROTEIN"/>
    <property type="match status" value="1"/>
</dbReference>
<accession>A0AAP4BBZ3</accession>
<comment type="caution">
    <text evidence="3">The sequence shown here is derived from an EMBL/GenBank/DDBJ whole genome shotgun (WGS) entry which is preliminary data.</text>
</comment>
<feature type="region of interest" description="Disordered" evidence="1">
    <location>
        <begin position="23"/>
        <end position="56"/>
    </location>
</feature>
<dbReference type="PANTHER" id="PTHR35271">
    <property type="entry name" value="ABC TRANSPORTER, SUBSTRATE-BINDING LIPOPROTEIN-RELATED"/>
    <property type="match status" value="1"/>
</dbReference>
<evidence type="ECO:0000256" key="1">
    <source>
        <dbReference type="SAM" id="MobiDB-lite"/>
    </source>
</evidence>
<dbReference type="InterPro" id="IPR007487">
    <property type="entry name" value="ABC_transpt-TYRBP-like"/>
</dbReference>
<dbReference type="PANTHER" id="PTHR35271:SF1">
    <property type="entry name" value="ABC TRANSPORTER, SUBSTRATE-BINDING LIPOPROTEIN"/>
    <property type="match status" value="1"/>
</dbReference>
<feature type="chain" id="PRO_5043009135" evidence="2">
    <location>
        <begin position="21"/>
        <end position="359"/>
    </location>
</feature>